<dbReference type="PROSITE" id="PS50157">
    <property type="entry name" value="ZINC_FINGER_C2H2_2"/>
    <property type="match status" value="1"/>
</dbReference>
<feature type="coiled-coil region" evidence="2">
    <location>
        <begin position="83"/>
        <end position="120"/>
    </location>
</feature>
<name>A0ABQ8UAQ2_9EUKA</name>
<dbReference type="Pfam" id="PF12237">
    <property type="entry name" value="PCIF1_WW"/>
    <property type="match status" value="1"/>
</dbReference>
<evidence type="ECO:0000256" key="1">
    <source>
        <dbReference type="PROSITE-ProRule" id="PRU00042"/>
    </source>
</evidence>
<feature type="compositionally biased region" description="Basic and acidic residues" evidence="3">
    <location>
        <begin position="274"/>
        <end position="295"/>
    </location>
</feature>
<keyword evidence="1" id="KW-0863">Zinc-finger</keyword>
<reference evidence="6" key="1">
    <citation type="journal article" date="2022" name="bioRxiv">
        <title>Genomics of Preaxostyla Flagellates Illuminates Evolutionary Transitions and the Path Towards Mitochondrial Loss.</title>
        <authorList>
            <person name="Novak L.V.F."/>
            <person name="Treitli S.C."/>
            <person name="Pyrih J."/>
            <person name="Halakuc P."/>
            <person name="Pipaliya S.V."/>
            <person name="Vacek V."/>
            <person name="Brzon O."/>
            <person name="Soukal P."/>
            <person name="Eme L."/>
            <person name="Dacks J.B."/>
            <person name="Karnkowska A."/>
            <person name="Elias M."/>
            <person name="Hampl V."/>
        </authorList>
    </citation>
    <scope>NUCLEOTIDE SEQUENCE</scope>
    <source>
        <strain evidence="6">RCP-MX</strain>
    </source>
</reference>
<evidence type="ECO:0000256" key="3">
    <source>
        <dbReference type="SAM" id="MobiDB-lite"/>
    </source>
</evidence>
<gene>
    <name evidence="6" type="ORF">PAPYR_8426</name>
</gene>
<dbReference type="Pfam" id="PF24560">
    <property type="entry name" value="zf-C2H2_OTU1_C"/>
    <property type="match status" value="1"/>
</dbReference>
<sequence>MERRFRIDQITDTPTDPFLPAPCPPHDPSPSLMRELLEDQPCKLPFPTAISHYKRNAHMLLEGSLQVGLRTDAGVSPLGEADRAKLETAVREGRESLELLERERGDIDAYIALLQRLKAQLLPLVHGVVRPLCAAICNELTDLAVSETRGIATSLQDVDGAPAVVPQLFCDDEAFLTGRTPALPAFVSLALAPAAPGGDVDLPSPSPALAAPTPALPPVVVLRKDIPRGVPPTVVLRGGQEYIPPALSTRPPPPPPPPRGWRHPLPSDLSAQGDSHHVQGDSHHVHGDSHYAHGDSHHKRPRGASPPDIHHSINVPTTTVAPTPAAAPTPEVATAAAAPKPVSWIDLTLGLTHLPLLPGRPPARLPLTCARLRKLARQFMLHQPQGTPGQFLQATWCMLRRYQSLFGAGANEGIGLHAALPEAAFGYLRDQFGVQTELFASPLNAFFDRYCSLFPDTDAPFGSLGSMMRYCPEEGSFEANPPFAEEVMVGMVEQIESLLRKSTEGHRAPTPVPVAPAPTASGEPATTAGVGATAAPEVGATAAAGVGATAAPGVGATVAGVEATSAEMITEVPATSIPAPTTTEQPAPDTDSTAPAPATTAPATTIEQPLPEQRPLSFIVVLPSWSDTPSVPLLQKSPFLRASITIDRGERPQFIVGDQHRVAEGSRYFAAVHGLFVYILQNEAGYLKWTPSPQSAQSLRCGFPPKLIHCEDFAPLNSIFKNNDVIVVSGTASAAASRPTAAAKPVAAEPGVGVGGDAAGHRLSGAPVTASDFHSLFLPNRPQARPPPRDIMPSRPGADRFAGYSIVRRAVKGDNNCCFNSIGYLMEHSVAKSAELRQTIADVVRYNPQIYSMGTLGRSNADYQRWIMEPQHWGGGIELAIFADIYQVEIASIDMQTGRMDLYGQDRHYPSRCHVVYTGSHYDPLVLSPSGTTDASLDVTVFDVAIDQPTTDRMVRYVRESAMQQARAAMGTAGGALSPASDRLRCGTCGRIFEDQMGAAMHASESGHSNFAPA</sequence>
<keyword evidence="1" id="KW-0479">Metal-binding</keyword>
<dbReference type="PANTHER" id="PTHR21727:SF0">
    <property type="entry name" value="MRNA (2'-O-METHYLADENOSINE-N(6)-)-METHYLTRANSFERASE"/>
    <property type="match status" value="1"/>
</dbReference>
<feature type="domain" description="OTU" evidence="5">
    <location>
        <begin position="806"/>
        <end position="928"/>
    </location>
</feature>
<feature type="region of interest" description="Disordered" evidence="3">
    <location>
        <begin position="243"/>
        <end position="315"/>
    </location>
</feature>
<feature type="region of interest" description="Disordered" evidence="3">
    <location>
        <begin position="571"/>
        <end position="608"/>
    </location>
</feature>
<dbReference type="Pfam" id="PF02338">
    <property type="entry name" value="OTU"/>
    <property type="match status" value="1"/>
</dbReference>
<dbReference type="SUPFAM" id="SSF54001">
    <property type="entry name" value="Cysteine proteinases"/>
    <property type="match status" value="1"/>
</dbReference>
<keyword evidence="1" id="KW-0862">Zinc</keyword>
<dbReference type="InterPro" id="IPR038765">
    <property type="entry name" value="Papain-like_cys_pep_sf"/>
</dbReference>
<feature type="domain" description="C2H2-type" evidence="4">
    <location>
        <begin position="984"/>
        <end position="1013"/>
    </location>
</feature>
<keyword evidence="2" id="KW-0175">Coiled coil</keyword>
<dbReference type="EMBL" id="JAPMOS010000072">
    <property type="protein sequence ID" value="KAJ4456385.1"/>
    <property type="molecule type" value="Genomic_DNA"/>
</dbReference>
<evidence type="ECO:0000256" key="2">
    <source>
        <dbReference type="SAM" id="Coils"/>
    </source>
</evidence>
<protein>
    <submittedName>
        <fullName evidence="6">Ubiquitin thioesterase OTU1</fullName>
    </submittedName>
</protein>
<comment type="caution">
    <text evidence="6">The sequence shown here is derived from an EMBL/GenBank/DDBJ whole genome shotgun (WGS) entry which is preliminary data.</text>
</comment>
<feature type="compositionally biased region" description="Pro residues" evidence="3">
    <location>
        <begin position="250"/>
        <end position="259"/>
    </location>
</feature>
<dbReference type="CDD" id="cd22745">
    <property type="entry name" value="OTU_OTU1"/>
    <property type="match status" value="1"/>
</dbReference>
<evidence type="ECO:0000313" key="6">
    <source>
        <dbReference type="EMBL" id="KAJ4456385.1"/>
    </source>
</evidence>
<organism evidence="6 7">
    <name type="scientific">Paratrimastix pyriformis</name>
    <dbReference type="NCBI Taxonomy" id="342808"/>
    <lineage>
        <taxon>Eukaryota</taxon>
        <taxon>Metamonada</taxon>
        <taxon>Preaxostyla</taxon>
        <taxon>Paratrimastigidae</taxon>
        <taxon>Paratrimastix</taxon>
    </lineage>
</organism>
<dbReference type="InterPro" id="IPR003323">
    <property type="entry name" value="OTU_dom"/>
</dbReference>
<dbReference type="Proteomes" id="UP001141327">
    <property type="component" value="Unassembled WGS sequence"/>
</dbReference>
<dbReference type="PROSITE" id="PS00028">
    <property type="entry name" value="ZINC_FINGER_C2H2_1"/>
    <property type="match status" value="1"/>
</dbReference>
<dbReference type="PROSITE" id="PS50802">
    <property type="entry name" value="OTU"/>
    <property type="match status" value="1"/>
</dbReference>
<dbReference type="InterPro" id="IPR022035">
    <property type="entry name" value="PCIF1_WW"/>
</dbReference>
<dbReference type="Gene3D" id="3.90.70.80">
    <property type="match status" value="1"/>
</dbReference>
<feature type="compositionally biased region" description="Low complexity" evidence="3">
    <location>
        <begin position="586"/>
        <end position="605"/>
    </location>
</feature>
<keyword evidence="7" id="KW-1185">Reference proteome</keyword>
<dbReference type="InterPro" id="IPR057766">
    <property type="entry name" value="Znf-C2H2_OTU1-like_C"/>
</dbReference>
<accession>A0ABQ8UAQ2</accession>
<evidence type="ECO:0000259" key="5">
    <source>
        <dbReference type="PROSITE" id="PS50802"/>
    </source>
</evidence>
<feature type="compositionally biased region" description="Low complexity" evidence="3">
    <location>
        <begin position="517"/>
        <end position="529"/>
    </location>
</feature>
<dbReference type="InterPro" id="IPR013087">
    <property type="entry name" value="Znf_C2H2_type"/>
</dbReference>
<proteinExistence type="predicted"/>
<dbReference type="InterPro" id="IPR039881">
    <property type="entry name" value="PCIF1-like"/>
</dbReference>
<evidence type="ECO:0000259" key="4">
    <source>
        <dbReference type="PROSITE" id="PS50157"/>
    </source>
</evidence>
<dbReference type="PANTHER" id="PTHR21727">
    <property type="entry name" value="PHOSPHORYLATED CTD INTERACTING FACTOR 1"/>
    <property type="match status" value="1"/>
</dbReference>
<feature type="region of interest" description="Disordered" evidence="3">
    <location>
        <begin position="503"/>
        <end position="529"/>
    </location>
</feature>
<evidence type="ECO:0000313" key="7">
    <source>
        <dbReference type="Proteomes" id="UP001141327"/>
    </source>
</evidence>